<organism evidence="16 17">
    <name type="scientific">Candidatus Danuiimicrobium aquiferis</name>
    <dbReference type="NCBI Taxonomy" id="1801832"/>
    <lineage>
        <taxon>Bacteria</taxon>
        <taxon>Pseudomonadati</taxon>
        <taxon>Candidatus Omnitrophota</taxon>
        <taxon>Candidatus Danuiimicrobium</taxon>
    </lineage>
</organism>
<comment type="similarity">
    <text evidence="4">Belongs to the PEP-utilizing enzyme family.</text>
</comment>
<evidence type="ECO:0000256" key="2">
    <source>
        <dbReference type="ARBA" id="ARBA00002988"/>
    </source>
</evidence>
<keyword evidence="7" id="KW-0808">Transferase</keyword>
<evidence type="ECO:0000256" key="8">
    <source>
        <dbReference type="ARBA" id="ARBA00022723"/>
    </source>
</evidence>
<name>A0A1G1KQW6_9BACT</name>
<dbReference type="InterPro" id="IPR013815">
    <property type="entry name" value="ATP_grasp_subdomain_1"/>
</dbReference>
<evidence type="ECO:0000313" key="16">
    <source>
        <dbReference type="EMBL" id="OGW95323.1"/>
    </source>
</evidence>
<keyword evidence="16" id="KW-0670">Pyruvate</keyword>
<keyword evidence="8" id="KW-0479">Metal-binding</keyword>
<evidence type="ECO:0000256" key="7">
    <source>
        <dbReference type="ARBA" id="ARBA00022679"/>
    </source>
</evidence>
<keyword evidence="12" id="KW-0460">Magnesium</keyword>
<evidence type="ECO:0000256" key="10">
    <source>
        <dbReference type="ARBA" id="ARBA00022777"/>
    </source>
</evidence>
<dbReference type="EC" id="2.7.9.2" evidence="5"/>
<comment type="catalytic activity">
    <reaction evidence="14">
        <text>pyruvate + ATP + H2O = phosphoenolpyruvate + AMP + phosphate + 2 H(+)</text>
        <dbReference type="Rhea" id="RHEA:11364"/>
        <dbReference type="ChEBI" id="CHEBI:15361"/>
        <dbReference type="ChEBI" id="CHEBI:15377"/>
        <dbReference type="ChEBI" id="CHEBI:15378"/>
        <dbReference type="ChEBI" id="CHEBI:30616"/>
        <dbReference type="ChEBI" id="CHEBI:43474"/>
        <dbReference type="ChEBI" id="CHEBI:58702"/>
        <dbReference type="ChEBI" id="CHEBI:456215"/>
        <dbReference type="EC" id="2.7.9.2"/>
    </reaction>
</comment>
<dbReference type="SUPFAM" id="SSF56059">
    <property type="entry name" value="Glutathione synthetase ATP-binding domain-like"/>
    <property type="match status" value="1"/>
</dbReference>
<evidence type="ECO:0000313" key="17">
    <source>
        <dbReference type="Proteomes" id="UP000178187"/>
    </source>
</evidence>
<keyword evidence="11" id="KW-0067">ATP-binding</keyword>
<dbReference type="GO" id="GO:0046872">
    <property type="term" value="F:metal ion binding"/>
    <property type="evidence" value="ECO:0007669"/>
    <property type="project" value="UniProtKB-KW"/>
</dbReference>
<comment type="caution">
    <text evidence="16">The sequence shown here is derived from an EMBL/GenBank/DDBJ whole genome shotgun (WGS) entry which is preliminary data.</text>
</comment>
<dbReference type="GO" id="GO:0008986">
    <property type="term" value="F:pyruvate, water dikinase activity"/>
    <property type="evidence" value="ECO:0007669"/>
    <property type="project" value="UniProtKB-EC"/>
</dbReference>
<comment type="function">
    <text evidence="2">Catalyzes the phosphorylation of pyruvate to phosphoenolpyruvate.</text>
</comment>
<evidence type="ECO:0000256" key="13">
    <source>
        <dbReference type="ARBA" id="ARBA00033470"/>
    </source>
</evidence>
<dbReference type="InterPro" id="IPR002192">
    <property type="entry name" value="PPDK_AMP/ATP-bd"/>
</dbReference>
<evidence type="ECO:0000256" key="3">
    <source>
        <dbReference type="ARBA" id="ARBA00004742"/>
    </source>
</evidence>
<evidence type="ECO:0000256" key="11">
    <source>
        <dbReference type="ARBA" id="ARBA00022840"/>
    </source>
</evidence>
<evidence type="ECO:0000256" key="14">
    <source>
        <dbReference type="ARBA" id="ARBA00047700"/>
    </source>
</evidence>
<dbReference type="PANTHER" id="PTHR43030:SF1">
    <property type="entry name" value="PHOSPHOENOLPYRUVATE SYNTHASE"/>
    <property type="match status" value="1"/>
</dbReference>
<keyword evidence="10" id="KW-0418">Kinase</keyword>
<comment type="cofactor">
    <cofactor evidence="1">
        <name>Mg(2+)</name>
        <dbReference type="ChEBI" id="CHEBI:18420"/>
    </cofactor>
</comment>
<dbReference type="Gene3D" id="3.30.1490.20">
    <property type="entry name" value="ATP-grasp fold, A domain"/>
    <property type="match status" value="1"/>
</dbReference>
<feature type="domain" description="Pyruvate phosphate dikinase AMP/ATP-binding" evidence="15">
    <location>
        <begin position="292"/>
        <end position="673"/>
    </location>
</feature>
<proteinExistence type="inferred from homology"/>
<protein>
    <recommendedName>
        <fullName evidence="6">Phosphoenolpyruvate synthase</fullName>
        <ecNumber evidence="5">2.7.9.2</ecNumber>
    </recommendedName>
    <alternativeName>
        <fullName evidence="13">Pyruvate, water dikinase</fullName>
    </alternativeName>
</protein>
<evidence type="ECO:0000256" key="6">
    <source>
        <dbReference type="ARBA" id="ARBA00021623"/>
    </source>
</evidence>
<dbReference type="EMBL" id="MHFR01000066">
    <property type="protein sequence ID" value="OGW95323.1"/>
    <property type="molecule type" value="Genomic_DNA"/>
</dbReference>
<evidence type="ECO:0000259" key="15">
    <source>
        <dbReference type="Pfam" id="PF01326"/>
    </source>
</evidence>
<gene>
    <name evidence="16" type="ORF">A3G33_03095</name>
</gene>
<dbReference type="Proteomes" id="UP000178187">
    <property type="component" value="Unassembled WGS sequence"/>
</dbReference>
<keyword evidence="9" id="KW-0547">Nucleotide-binding</keyword>
<dbReference type="PANTHER" id="PTHR43030">
    <property type="entry name" value="PHOSPHOENOLPYRUVATE SYNTHASE"/>
    <property type="match status" value="1"/>
</dbReference>
<evidence type="ECO:0000256" key="1">
    <source>
        <dbReference type="ARBA" id="ARBA00001946"/>
    </source>
</evidence>
<dbReference type="InterPro" id="IPR006319">
    <property type="entry name" value="PEP_synth"/>
</dbReference>
<dbReference type="Pfam" id="PF01326">
    <property type="entry name" value="PPDK_N"/>
    <property type="match status" value="1"/>
</dbReference>
<accession>A0A1G1KQW6</accession>
<evidence type="ECO:0000256" key="9">
    <source>
        <dbReference type="ARBA" id="ARBA00022741"/>
    </source>
</evidence>
<dbReference type="GO" id="GO:0005524">
    <property type="term" value="F:ATP binding"/>
    <property type="evidence" value="ECO:0007669"/>
    <property type="project" value="UniProtKB-KW"/>
</dbReference>
<evidence type="ECO:0000256" key="12">
    <source>
        <dbReference type="ARBA" id="ARBA00022842"/>
    </source>
</evidence>
<dbReference type="AlphaFoldDB" id="A0A1G1KQW6"/>
<evidence type="ECO:0000256" key="4">
    <source>
        <dbReference type="ARBA" id="ARBA00007837"/>
    </source>
</evidence>
<sequence>MISVSTGFEGLDKLLTSLRLGDNVVWQIDDIDDYRHFVTPYVERAVKDGRKVLYIRFSKYEPLVQPGENITIHQLDAAKGFESFSTQLNKIIEEAGEGAFYVFDCLSDLLPEWASDLMIGNFFRIVCPYLFILNTIAYFSILRNQHSFKTIARIRETTQLLIDLYQHKGRYFVHPLKVWNRYSGTMFLPHIKKDNEFIPLTNSVDVANLFSHIGDKGAESARRSLDYWDLLFLQAGELIREESATEERKAMFERLSRITIGRDQRILGLAKEHLHLDDLLNVKSRMIGSGFIGGKAVGMLLARKILLNDASFEWHKKLEQHDSYYIGADVFYTYVVQNGWWKLRMAQKTPEGYFKVALEMKELLLKGEFPEELKEQFHQMIEYFGQSPIIVRSSSLLEDSFGNAFAGKYESIFCANQGTPEARYNEFVQAVRRIYASTMNEDALAYRVQRGLDQQDEQMALLVQRVSGSYRGKYFFPDIAGVGISYNTFVWKEGMDSKAGMLRLVLGLGTRAVNRVEGDYPRIVAIDAPLLRAHAGIKDTKRFSQHQVDLIDVKENKFETVSFDDLMHEKLDIPLDRIAAVDESIARSDDITAGEARKSWVITFDRLLSEKEFVDTMKCMLGTLEKAYDYPVDTEFTVNFRKDGMFQINLLQCRPLQTRGVGRKVEIPKTIDKDKILFSSRGYFLGGNISQPIHRVIFVDPKKYSDLVLSSKYDIARLVGALNRQIGKKESLPTLLLGPGRWGTTTPSFGVPVSFSEINHFTVMGELSFTSGNVVPELSFGTHFFNDIVESNIFYVAIFLEFKDVIFNERLITGLPDMLEQLVPEYAKYKDVVRVVDVRSKKMRLVADIVSQKLVLFALADPHPNPLP</sequence>
<comment type="pathway">
    <text evidence="3">Carbohydrate biosynthesis; gluconeogenesis.</text>
</comment>
<reference evidence="16 17" key="1">
    <citation type="journal article" date="2016" name="Nat. Commun.">
        <title>Thousands of microbial genomes shed light on interconnected biogeochemical processes in an aquifer system.</title>
        <authorList>
            <person name="Anantharaman K."/>
            <person name="Brown C.T."/>
            <person name="Hug L.A."/>
            <person name="Sharon I."/>
            <person name="Castelle C.J."/>
            <person name="Probst A.J."/>
            <person name="Thomas B.C."/>
            <person name="Singh A."/>
            <person name="Wilkins M.J."/>
            <person name="Karaoz U."/>
            <person name="Brodie E.L."/>
            <person name="Williams K.H."/>
            <person name="Hubbard S.S."/>
            <person name="Banfield J.F."/>
        </authorList>
    </citation>
    <scope>NUCLEOTIDE SEQUENCE [LARGE SCALE GENOMIC DNA]</scope>
</reference>
<evidence type="ECO:0000256" key="5">
    <source>
        <dbReference type="ARBA" id="ARBA00011996"/>
    </source>
</evidence>